<evidence type="ECO:0000256" key="1">
    <source>
        <dbReference type="SAM" id="MobiDB-lite"/>
    </source>
</evidence>
<reference evidence="2" key="1">
    <citation type="submission" date="2021-12" db="EMBL/GenBank/DDBJ databases">
        <title>Prjna785345.</title>
        <authorList>
            <person name="Rujirawat T."/>
            <person name="Krajaejun T."/>
        </authorList>
    </citation>
    <scope>NUCLEOTIDE SEQUENCE</scope>
    <source>
        <strain evidence="2">Pi057C3</strain>
    </source>
</reference>
<feature type="compositionally biased region" description="Polar residues" evidence="1">
    <location>
        <begin position="18"/>
        <end position="34"/>
    </location>
</feature>
<proteinExistence type="predicted"/>
<protein>
    <submittedName>
        <fullName evidence="2">Uncharacterized protein</fullName>
    </submittedName>
</protein>
<gene>
    <name evidence="2" type="ORF">P43SY_010321</name>
</gene>
<evidence type="ECO:0000313" key="2">
    <source>
        <dbReference type="EMBL" id="KAJ0394463.1"/>
    </source>
</evidence>
<feature type="region of interest" description="Disordered" evidence="1">
    <location>
        <begin position="1"/>
        <end position="76"/>
    </location>
</feature>
<dbReference type="Proteomes" id="UP001209570">
    <property type="component" value="Unassembled WGS sequence"/>
</dbReference>
<comment type="caution">
    <text evidence="2">The sequence shown here is derived from an EMBL/GenBank/DDBJ whole genome shotgun (WGS) entry which is preliminary data.</text>
</comment>
<dbReference type="AlphaFoldDB" id="A0AAD5LBS5"/>
<keyword evidence="3" id="KW-1185">Reference proteome</keyword>
<organism evidence="2 3">
    <name type="scientific">Pythium insidiosum</name>
    <name type="common">Pythiosis disease agent</name>
    <dbReference type="NCBI Taxonomy" id="114742"/>
    <lineage>
        <taxon>Eukaryota</taxon>
        <taxon>Sar</taxon>
        <taxon>Stramenopiles</taxon>
        <taxon>Oomycota</taxon>
        <taxon>Peronosporomycetes</taxon>
        <taxon>Pythiales</taxon>
        <taxon>Pythiaceae</taxon>
        <taxon>Pythium</taxon>
    </lineage>
</organism>
<accession>A0AAD5LBS5</accession>
<dbReference type="Gene3D" id="3.10.450.50">
    <property type="match status" value="1"/>
</dbReference>
<name>A0AAD5LBS5_PYTIN</name>
<feature type="compositionally biased region" description="Acidic residues" evidence="1">
    <location>
        <begin position="38"/>
        <end position="62"/>
    </location>
</feature>
<evidence type="ECO:0000313" key="3">
    <source>
        <dbReference type="Proteomes" id="UP001209570"/>
    </source>
</evidence>
<sequence>MDSPALPTPLAAPDKASTELQAGNQEDVVSSPTLATDGDTEKEDEDLDPEMDDDDPLEEEPVDMSITIRDDSDGEEDDDALLFDEELVPSPTPSTPHIPLTMTYPVNEMEVVTNRGGRSGSLSKFLDEADLFRRRSLTAYSEDPLGSDLLQQKKLTLSAFLSMAIDPILEILDDADSDVRLWLMQPDTVEAVIKEFVKPPCFDGVPHEEYGFYKNYFICSEIIMKLYTGEEDLYESFSSDSSSGSTCVNAVFGCQETDDIQKWEWLYSVFDNPAPLDEMQLLFFSKALVRLHDGFCLEEGYVSNVLHRFLPSVLPHLYSNTVKYMLTLILQSYESVHPITGRNDAMEVLVPLLPNVTKIQTSQALSPPAVENAAHLLVDMLQANQADRLGAFCRREGGVYLSKYFVRDQFGTIRGFESMTHGYHNFLQFMFLDELGKVPDVISHIFENALTELEAIQTKKVDDISGWLNVHVATEMVLLYRKHGGEAVSSTSSSSGSDEDSEKADRMCDFWKARDETIERSSGRVLRVVVDEDEETAVVMTSTTYRILRNSQVVTEESCDILNISGGLIISIHCTFDSHRIAESFKKEGISAS</sequence>
<dbReference type="EMBL" id="JAKCXM010000409">
    <property type="protein sequence ID" value="KAJ0394463.1"/>
    <property type="molecule type" value="Genomic_DNA"/>
</dbReference>